<dbReference type="EMBL" id="WSRR01000010">
    <property type="protein sequence ID" value="MVX60965.1"/>
    <property type="molecule type" value="Genomic_DNA"/>
</dbReference>
<protein>
    <submittedName>
        <fullName evidence="2">Peptidase S10</fullName>
    </submittedName>
</protein>
<dbReference type="Pfam" id="PF00450">
    <property type="entry name" value="Peptidase_S10"/>
    <property type="match status" value="1"/>
</dbReference>
<gene>
    <name evidence="2" type="ORF">GKZ27_05775</name>
</gene>
<dbReference type="Gene3D" id="3.40.50.1820">
    <property type="entry name" value="alpha/beta hydrolase"/>
    <property type="match status" value="1"/>
</dbReference>
<dbReference type="GO" id="GO:0004185">
    <property type="term" value="F:serine-type carboxypeptidase activity"/>
    <property type="evidence" value="ECO:0007669"/>
    <property type="project" value="InterPro"/>
</dbReference>
<evidence type="ECO:0000256" key="1">
    <source>
        <dbReference type="SAM" id="MobiDB-lite"/>
    </source>
</evidence>
<dbReference type="SUPFAM" id="SSF53474">
    <property type="entry name" value="alpha/beta-Hydrolases"/>
    <property type="match status" value="1"/>
</dbReference>
<proteinExistence type="predicted"/>
<dbReference type="InterPro" id="IPR001563">
    <property type="entry name" value="Peptidase_S10"/>
</dbReference>
<keyword evidence="3" id="KW-1185">Reference proteome</keyword>
<sequence length="495" mass="54890">MAETTPSFTVTINDGAKGAAPAPPVPEPASKAMTWTNGKQTVKYTTTAELLPLHTDDGELIGHMFALSYVSDEKDKTDRPVTFCWNGGPGGSSAMVNIGGLGPRRVPINSLRQLPCPTAPEDNPYSLLPTTDLVYLDAMGTGYSQVAKDYDPKKVWGVDGDADAFMRGIAQWLTAHERWNTPLYLYGESYGTMRNSVLMRVLGERGIALTGVIEQSSILDYAPTLAGNDLYYMGMLPVYAATANYFGKAGAGVDQFAWFDKAWKFVDEKYGRALIASDSITPAEEHELAVEMSELIGLPAEFIEKRHLRIELDTFRKNIMADEGLFCGRYDTRFTEPAYMDVQGDNEFFAGEDPSGDAIMTPDQSAWMKLVQETGFKGSSINMLLSMKVNEEWNWTHQAPGTMGSPVCPNTAYDMGTALRRNPFCRVLFFGGIHDAATPFWNVKHSISKMFMPASITDRIEYKVHENGHMAYEDLPTLEKMIPELEAFYAKRHEA</sequence>
<dbReference type="InterPro" id="IPR029058">
    <property type="entry name" value="AB_hydrolase_fold"/>
</dbReference>
<dbReference type="Proteomes" id="UP000463388">
    <property type="component" value="Unassembled WGS sequence"/>
</dbReference>
<feature type="region of interest" description="Disordered" evidence="1">
    <location>
        <begin position="1"/>
        <end position="29"/>
    </location>
</feature>
<name>A0A6N8JM21_9ACTN</name>
<organism evidence="2 3">
    <name type="scientific">Adlercreutzia mucosicola</name>
    <dbReference type="NCBI Taxonomy" id="580026"/>
    <lineage>
        <taxon>Bacteria</taxon>
        <taxon>Bacillati</taxon>
        <taxon>Actinomycetota</taxon>
        <taxon>Coriobacteriia</taxon>
        <taxon>Eggerthellales</taxon>
        <taxon>Eggerthellaceae</taxon>
        <taxon>Adlercreutzia</taxon>
    </lineage>
</organism>
<evidence type="ECO:0000313" key="3">
    <source>
        <dbReference type="Proteomes" id="UP000463388"/>
    </source>
</evidence>
<dbReference type="AlphaFoldDB" id="A0A6N8JM21"/>
<feature type="compositionally biased region" description="Polar residues" evidence="1">
    <location>
        <begin position="1"/>
        <end position="12"/>
    </location>
</feature>
<evidence type="ECO:0000313" key="2">
    <source>
        <dbReference type="EMBL" id="MVX60965.1"/>
    </source>
</evidence>
<dbReference type="RefSeq" id="WP_160345814.1">
    <property type="nucleotide sequence ID" value="NZ_WSRR01000010.1"/>
</dbReference>
<reference evidence="2 3" key="1">
    <citation type="submission" date="2019-12" db="EMBL/GenBank/DDBJ databases">
        <title>Microbes associate with the intestines of laboratory mice.</title>
        <authorList>
            <person name="Navarre W."/>
            <person name="Wong E."/>
        </authorList>
    </citation>
    <scope>NUCLEOTIDE SEQUENCE [LARGE SCALE GENOMIC DNA]</scope>
    <source>
        <strain evidence="2 3">NM66_B29</strain>
    </source>
</reference>
<accession>A0A6N8JM21</accession>
<dbReference type="OrthoDB" id="9770107at2"/>
<dbReference type="GO" id="GO:0006508">
    <property type="term" value="P:proteolysis"/>
    <property type="evidence" value="ECO:0007669"/>
    <property type="project" value="InterPro"/>
</dbReference>
<comment type="caution">
    <text evidence="2">The sequence shown here is derived from an EMBL/GenBank/DDBJ whole genome shotgun (WGS) entry which is preliminary data.</text>
</comment>